<keyword evidence="2" id="KW-1185">Reference proteome</keyword>
<dbReference type="EMBL" id="JAXIVS010000003">
    <property type="protein sequence ID" value="MDY7226816.1"/>
    <property type="molecule type" value="Genomic_DNA"/>
</dbReference>
<proteinExistence type="predicted"/>
<dbReference type="Proteomes" id="UP001291309">
    <property type="component" value="Unassembled WGS sequence"/>
</dbReference>
<sequence length="120" mass="12624">MRFLSLGPLACLLACSGPPAPDAALCQDVISRLCLARTCAGVNEALALGNNDCQPTLLQRSGCGEEAFAFSEPSRERVLDCRLSLVKRSTDPGKAPTCEEVGTVVRDCPDVIDFLGGSQP</sequence>
<name>A0ABU5H0I7_9BACT</name>
<reference evidence="1 2" key="1">
    <citation type="submission" date="2023-12" db="EMBL/GenBank/DDBJ databases">
        <title>the genome sequence of Hyalangium sp. s54d21.</title>
        <authorList>
            <person name="Zhang X."/>
        </authorList>
    </citation>
    <scope>NUCLEOTIDE SEQUENCE [LARGE SCALE GENOMIC DNA]</scope>
    <source>
        <strain evidence="2">s54d21</strain>
    </source>
</reference>
<evidence type="ECO:0000313" key="1">
    <source>
        <dbReference type="EMBL" id="MDY7226816.1"/>
    </source>
</evidence>
<comment type="caution">
    <text evidence="1">The sequence shown here is derived from an EMBL/GenBank/DDBJ whole genome shotgun (WGS) entry which is preliminary data.</text>
</comment>
<gene>
    <name evidence="1" type="ORF">SYV04_10470</name>
</gene>
<accession>A0ABU5H0I7</accession>
<evidence type="ECO:0008006" key="3">
    <source>
        <dbReference type="Google" id="ProtNLM"/>
    </source>
</evidence>
<evidence type="ECO:0000313" key="2">
    <source>
        <dbReference type="Proteomes" id="UP001291309"/>
    </source>
</evidence>
<organism evidence="1 2">
    <name type="scientific">Hyalangium rubrum</name>
    <dbReference type="NCBI Taxonomy" id="3103134"/>
    <lineage>
        <taxon>Bacteria</taxon>
        <taxon>Pseudomonadati</taxon>
        <taxon>Myxococcota</taxon>
        <taxon>Myxococcia</taxon>
        <taxon>Myxococcales</taxon>
        <taxon>Cystobacterineae</taxon>
        <taxon>Archangiaceae</taxon>
        <taxon>Hyalangium</taxon>
    </lineage>
</organism>
<dbReference type="RefSeq" id="WP_321545540.1">
    <property type="nucleotide sequence ID" value="NZ_JAXIVS010000003.1"/>
</dbReference>
<protein>
    <recommendedName>
        <fullName evidence="3">Lipoprotein</fullName>
    </recommendedName>
</protein>